<reference evidence="1 2" key="1">
    <citation type="submission" date="2018-09" db="EMBL/GenBank/DDBJ databases">
        <title>The complete genome sequence of Neokomagataea tanensis NBRC 106556(T).</title>
        <authorList>
            <person name="Chua K.-O."/>
            <person name="See-Too W.-S."/>
            <person name="Hong K.-W."/>
            <person name="Yin W.-F."/>
            <person name="Chan K.-G."/>
        </authorList>
    </citation>
    <scope>NUCLEOTIDE SEQUENCE [LARGE SCALE GENOMIC DNA]</scope>
    <source>
        <strain evidence="2">AH13 \ NBRC 106556</strain>
    </source>
</reference>
<accession>A0A4Y6VAA9</accession>
<evidence type="ECO:0000313" key="2">
    <source>
        <dbReference type="Proteomes" id="UP000317214"/>
    </source>
</evidence>
<dbReference type="AlphaFoldDB" id="A0A4Y6VAA9"/>
<organism evidence="1 2">
    <name type="scientific">Neokomagataea tanensis</name>
    <dbReference type="NCBI Taxonomy" id="661191"/>
    <lineage>
        <taxon>Bacteria</taxon>
        <taxon>Pseudomonadati</taxon>
        <taxon>Pseudomonadota</taxon>
        <taxon>Alphaproteobacteria</taxon>
        <taxon>Acetobacterales</taxon>
        <taxon>Acetobacteraceae</taxon>
        <taxon>Neokomagataea</taxon>
    </lineage>
</organism>
<sequence length="159" mass="18259">MAFTPHTVEVLRDQIAQCADMLPVKTPYGDYAWFNCTQYLDCVIQDRIEGTRDDTGKYWLSIDKWVFDETMLLEAPPVFRTTVLGYDLRYFCTDSFKSRIEETGLVGMEFTPVWNSETGGILQEFPILLGPESLEIGIQWEKCRDELSSRFGIFGSVAK</sequence>
<dbReference type="OrthoDB" id="7224458at2"/>
<name>A0A4Y6VAA9_9PROT</name>
<dbReference type="Proteomes" id="UP000317214">
    <property type="component" value="Chromosome"/>
</dbReference>
<proteinExistence type="predicted"/>
<dbReference type="RefSeq" id="WP_141493468.1">
    <property type="nucleotide sequence ID" value="NZ_CP032485.1"/>
</dbReference>
<keyword evidence="2" id="KW-1185">Reference proteome</keyword>
<dbReference type="KEGG" id="ntn:D5366_10085"/>
<gene>
    <name evidence="1" type="ORF">D5366_10085</name>
</gene>
<dbReference type="EMBL" id="CP032485">
    <property type="protein sequence ID" value="QDH25501.1"/>
    <property type="molecule type" value="Genomic_DNA"/>
</dbReference>
<protein>
    <submittedName>
        <fullName evidence="1">Uncharacterized protein</fullName>
    </submittedName>
</protein>
<evidence type="ECO:0000313" key="1">
    <source>
        <dbReference type="EMBL" id="QDH25501.1"/>
    </source>
</evidence>